<accession>A0A7Y6IRV7</accession>
<dbReference type="Proteomes" id="UP000546126">
    <property type="component" value="Unassembled WGS sequence"/>
</dbReference>
<name>A0A7Y6IRV7_9ACTN</name>
<dbReference type="RefSeq" id="WP_175601483.1">
    <property type="nucleotide sequence ID" value="NZ_JABWGO010000003.1"/>
</dbReference>
<dbReference type="AlphaFoldDB" id="A0A7Y6IRV7"/>
<dbReference type="EMBL" id="JABWGO010000003">
    <property type="protein sequence ID" value="NUW41979.1"/>
    <property type="molecule type" value="Genomic_DNA"/>
</dbReference>
<comment type="caution">
    <text evidence="2">The sequence shown here is derived from an EMBL/GenBank/DDBJ whole genome shotgun (WGS) entry which is preliminary data.</text>
</comment>
<evidence type="ECO:0000313" key="2">
    <source>
        <dbReference type="EMBL" id="NUW41979.1"/>
    </source>
</evidence>
<protein>
    <submittedName>
        <fullName evidence="2">Uncharacterized protein</fullName>
    </submittedName>
</protein>
<evidence type="ECO:0000256" key="1">
    <source>
        <dbReference type="SAM" id="MobiDB-lite"/>
    </source>
</evidence>
<evidence type="ECO:0000313" key="3">
    <source>
        <dbReference type="Proteomes" id="UP000546126"/>
    </source>
</evidence>
<reference evidence="2 3" key="1">
    <citation type="submission" date="2020-06" db="EMBL/GenBank/DDBJ databases">
        <authorList>
            <person name="Chanama M."/>
        </authorList>
    </citation>
    <scope>NUCLEOTIDE SEQUENCE [LARGE SCALE GENOMIC DNA]</scope>
    <source>
        <strain evidence="2 3">TBRC6557</strain>
    </source>
</reference>
<gene>
    <name evidence="2" type="ORF">HT134_17785</name>
</gene>
<keyword evidence="3" id="KW-1185">Reference proteome</keyword>
<organism evidence="2 3">
    <name type="scientific">Nonomuraea rhodomycinica</name>
    <dbReference type="NCBI Taxonomy" id="1712872"/>
    <lineage>
        <taxon>Bacteria</taxon>
        <taxon>Bacillati</taxon>
        <taxon>Actinomycetota</taxon>
        <taxon>Actinomycetes</taxon>
        <taxon>Streptosporangiales</taxon>
        <taxon>Streptosporangiaceae</taxon>
        <taxon>Nonomuraea</taxon>
    </lineage>
</organism>
<feature type="region of interest" description="Disordered" evidence="1">
    <location>
        <begin position="75"/>
        <end position="134"/>
    </location>
</feature>
<feature type="compositionally biased region" description="Basic and acidic residues" evidence="1">
    <location>
        <begin position="18"/>
        <end position="27"/>
    </location>
</feature>
<proteinExistence type="predicted"/>
<sequence length="134" mass="14085">MGDLGVDRWVGAPPQAQDARRDREAFVPRRGGAQPVLGSPGVAAPEVFKGCHRPAELGRCAEQRGRRDRIQPDLEQLADSPASRPEVAGQEPDDDTAVLVPAMLTPGNPTDGRGIATSTQARSGDVPVGNTCPI</sequence>
<feature type="region of interest" description="Disordered" evidence="1">
    <location>
        <begin position="1"/>
        <end position="43"/>
    </location>
</feature>